<evidence type="ECO:0000256" key="3">
    <source>
        <dbReference type="SAM" id="MobiDB-lite"/>
    </source>
</evidence>
<dbReference type="AlphaFoldDB" id="A0AAE1C2S0"/>
<protein>
    <recommendedName>
        <fullName evidence="4">Inhibitor of growth protein N-terminal histone-binding domain-containing protein</fullName>
    </recommendedName>
</protein>
<organism evidence="5 6">
    <name type="scientific">Recurvomyces mirabilis</name>
    <dbReference type="NCBI Taxonomy" id="574656"/>
    <lineage>
        <taxon>Eukaryota</taxon>
        <taxon>Fungi</taxon>
        <taxon>Dikarya</taxon>
        <taxon>Ascomycota</taxon>
        <taxon>Pezizomycotina</taxon>
        <taxon>Dothideomycetes</taxon>
        <taxon>Dothideomycetidae</taxon>
        <taxon>Mycosphaerellales</taxon>
        <taxon>Teratosphaeriaceae</taxon>
        <taxon>Recurvomyces</taxon>
    </lineage>
</organism>
<proteinExistence type="predicted"/>
<evidence type="ECO:0000313" key="6">
    <source>
        <dbReference type="Proteomes" id="UP001274830"/>
    </source>
</evidence>
<feature type="site" description="Histone H3K4me3 binding" evidence="2">
    <location>
        <position position="862"/>
    </location>
</feature>
<dbReference type="InterPro" id="IPR011011">
    <property type="entry name" value="Znf_FYVE_PHD"/>
</dbReference>
<dbReference type="InterPro" id="IPR024610">
    <property type="entry name" value="ING_N_histone-binding"/>
</dbReference>
<feature type="site" description="Histone H3K4me3 binding" evidence="2">
    <location>
        <position position="874"/>
    </location>
</feature>
<dbReference type="GO" id="GO:0006355">
    <property type="term" value="P:regulation of DNA-templated transcription"/>
    <property type="evidence" value="ECO:0007669"/>
    <property type="project" value="TreeGrafter"/>
</dbReference>
<keyword evidence="1" id="KW-0156">Chromatin regulator</keyword>
<feature type="compositionally biased region" description="Acidic residues" evidence="3">
    <location>
        <begin position="765"/>
        <end position="777"/>
    </location>
</feature>
<feature type="region of interest" description="Disordered" evidence="3">
    <location>
        <begin position="293"/>
        <end position="330"/>
    </location>
</feature>
<dbReference type="InterPro" id="IPR028651">
    <property type="entry name" value="ING_fam"/>
</dbReference>
<feature type="compositionally biased region" description="Low complexity" evidence="3">
    <location>
        <begin position="791"/>
        <end position="801"/>
    </location>
</feature>
<dbReference type="GO" id="GO:0070210">
    <property type="term" value="C:Rpd3L-Expanded complex"/>
    <property type="evidence" value="ECO:0007669"/>
    <property type="project" value="TreeGrafter"/>
</dbReference>
<dbReference type="EMBL" id="JAUTXT010000012">
    <property type="protein sequence ID" value="KAK3675971.1"/>
    <property type="molecule type" value="Genomic_DNA"/>
</dbReference>
<evidence type="ECO:0000259" key="4">
    <source>
        <dbReference type="SMART" id="SM01408"/>
    </source>
</evidence>
<feature type="compositionally biased region" description="Basic and acidic residues" evidence="3">
    <location>
        <begin position="631"/>
        <end position="640"/>
    </location>
</feature>
<feature type="compositionally biased region" description="Basic and acidic residues" evidence="3">
    <location>
        <begin position="778"/>
        <end position="787"/>
    </location>
</feature>
<feature type="domain" description="Inhibitor of growth protein N-terminal histone-binding" evidence="4">
    <location>
        <begin position="74"/>
        <end position="237"/>
    </location>
</feature>
<gene>
    <name evidence="5" type="ORF">LTR78_004163</name>
</gene>
<feature type="site" description="Histone H3K4me3 binding" evidence="2">
    <location>
        <position position="866"/>
    </location>
</feature>
<feature type="compositionally biased region" description="Basic and acidic residues" evidence="3">
    <location>
        <begin position="652"/>
        <end position="682"/>
    </location>
</feature>
<keyword evidence="6" id="KW-1185">Reference proteome</keyword>
<feature type="compositionally biased region" description="Basic and acidic residues" evidence="3">
    <location>
        <begin position="317"/>
        <end position="328"/>
    </location>
</feature>
<dbReference type="SUPFAM" id="SSF57903">
    <property type="entry name" value="FYVE/PHD zinc finger"/>
    <property type="match status" value="1"/>
</dbReference>
<feature type="compositionally biased region" description="Acidic residues" evidence="3">
    <location>
        <begin position="719"/>
        <end position="741"/>
    </location>
</feature>
<feature type="compositionally biased region" description="Low complexity" evidence="3">
    <location>
        <begin position="418"/>
        <end position="429"/>
    </location>
</feature>
<feature type="region of interest" description="Disordered" evidence="3">
    <location>
        <begin position="368"/>
        <end position="851"/>
    </location>
</feature>
<feature type="compositionally biased region" description="Basic and acidic residues" evidence="3">
    <location>
        <begin position="491"/>
        <end position="500"/>
    </location>
</feature>
<dbReference type="GO" id="GO:0006325">
    <property type="term" value="P:chromatin organization"/>
    <property type="evidence" value="ECO:0007669"/>
    <property type="project" value="UniProtKB-KW"/>
</dbReference>
<sequence length="910" mass="97187">MPPTSNIRKTSLASYPPPPTENGTSNVSKRTASGRAIRTNTTRPTNYYARHFGGAGLAVDNDASEAPEPGFFPALQFFSDAITALPKEMVRHSTLIKEAEGKVHGPNERLSGMVERLLEMPIPARRDNGGAHLGQLGAGGLLSFTAANSTTGSTNVSLINGVAGGGAHLSAVNSVAGSVIGDEDTEEDLVRRRAFHELRLLIHGMLPNLEEKTAVLTEANRVLAVQLARVDSVMPHIDNEISEEARLGSMTHWAYSDNRVKKHPMPVPSRRDIAATNSLAAVAAAFHETEIAQARREAGKEASRDKVKGKRGQAAADHVDSEFEERPKKVIKGAKGKAATMGLGILANGEPVKRRRVDKSMLAPAMERMASQNSAKGSKANRDTPRSTPAVEPGKKQPKAKPAPLPPKKKLLNSAQNSPALASSPLHSSFNANNMEPPPNGRSQTKRLRNNSTTNLRHERLVGGESSRPTSAAGKASSNGEKATSSKKKTVHDEERRQASERANAAKTTEPNDDLKNEDVEMADAGARPTPSRSNSGKNAAIASTGPRGSKPGTPRNGDSFVAPDATSMLRTRSARSLRGNGREDSGSDTPNDREVACGGVGMPAGSRGHHKRVASNSHLIKQLAPFNRSPDADRHRGSSEESGDGNGEGRSGSRERKREEAGEEDQVQRGHESRPISRRDTQTTGPPPGMVELPEAEGMETRVGNAIAASSPPRNEDLPEEAPELESDNGDEASIDEEEISPAPSIEHGHPPTGPAPDLISDRDDNDVDEEDEDLDEPHQLPESSHHTSHNASHNPSPSATPHPSSEPEAEPDTELSPNPEILNDEEEDQEEEAEDSDEHDPDDPNEPKYCYCDRGSYGEMVACDNAKCVRGWGLVGGGGDGGGVVGVAGEEVRVGLGYDVRWEMGDER</sequence>
<dbReference type="Proteomes" id="UP001274830">
    <property type="component" value="Unassembled WGS sequence"/>
</dbReference>
<dbReference type="PANTHER" id="PTHR10333:SF42">
    <property type="entry name" value="INHIBITOR OF GROWTH PROTEIN 5"/>
    <property type="match status" value="1"/>
</dbReference>
<feature type="compositionally biased region" description="Polar residues" evidence="3">
    <location>
        <begin position="1"/>
        <end position="13"/>
    </location>
</feature>
<evidence type="ECO:0000256" key="2">
    <source>
        <dbReference type="PIRSR" id="PIRSR628651-50"/>
    </source>
</evidence>
<feature type="site" description="Histone H3K4me3 binding" evidence="2">
    <location>
        <position position="851"/>
    </location>
</feature>
<dbReference type="InterPro" id="IPR013083">
    <property type="entry name" value="Znf_RING/FYVE/PHD"/>
</dbReference>
<dbReference type="SMART" id="SM01408">
    <property type="entry name" value="ING"/>
    <property type="match status" value="1"/>
</dbReference>
<evidence type="ECO:0000256" key="1">
    <source>
        <dbReference type="ARBA" id="ARBA00022853"/>
    </source>
</evidence>
<dbReference type="GO" id="GO:0033698">
    <property type="term" value="C:Rpd3L complex"/>
    <property type="evidence" value="ECO:0007669"/>
    <property type="project" value="TreeGrafter"/>
</dbReference>
<feature type="compositionally biased region" description="Basic and acidic residues" evidence="3">
    <location>
        <begin position="581"/>
        <end position="596"/>
    </location>
</feature>
<accession>A0AAE1C2S0</accession>
<comment type="caution">
    <text evidence="5">The sequence shown here is derived from an EMBL/GenBank/DDBJ whole genome shotgun (WGS) entry which is preliminary data.</text>
</comment>
<dbReference type="PANTHER" id="PTHR10333">
    <property type="entry name" value="INHIBITOR OF GROWTH PROTEIN"/>
    <property type="match status" value="1"/>
</dbReference>
<feature type="region of interest" description="Disordered" evidence="3">
    <location>
        <begin position="1"/>
        <end position="45"/>
    </location>
</feature>
<name>A0AAE1C2S0_9PEZI</name>
<dbReference type="Gene3D" id="3.30.40.10">
    <property type="entry name" value="Zinc/RING finger domain, C3HC4 (zinc finger)"/>
    <property type="match status" value="1"/>
</dbReference>
<evidence type="ECO:0000313" key="5">
    <source>
        <dbReference type="EMBL" id="KAK3675971.1"/>
    </source>
</evidence>
<reference evidence="5" key="1">
    <citation type="submission" date="2023-07" db="EMBL/GenBank/DDBJ databases">
        <title>Black Yeasts Isolated from many extreme environments.</title>
        <authorList>
            <person name="Coleine C."/>
            <person name="Stajich J.E."/>
            <person name="Selbmann L."/>
        </authorList>
    </citation>
    <scope>NUCLEOTIDE SEQUENCE</scope>
    <source>
        <strain evidence="5">CCFEE 5485</strain>
    </source>
</reference>
<feature type="compositionally biased region" description="Acidic residues" evidence="3">
    <location>
        <begin position="824"/>
        <end position="846"/>
    </location>
</feature>
<feature type="compositionally biased region" description="Basic and acidic residues" evidence="3">
    <location>
        <begin position="293"/>
        <end position="306"/>
    </location>
</feature>
<feature type="compositionally biased region" description="Polar residues" evidence="3">
    <location>
        <begin position="21"/>
        <end position="31"/>
    </location>
</feature>